<dbReference type="SUPFAM" id="SSF52540">
    <property type="entry name" value="P-loop containing nucleoside triphosphate hydrolases"/>
    <property type="match status" value="1"/>
</dbReference>
<comment type="caution">
    <text evidence="2">The sequence shown here is derived from an EMBL/GenBank/DDBJ whole genome shotgun (WGS) entry which is preliminary data.</text>
</comment>
<dbReference type="InterPro" id="IPR027417">
    <property type="entry name" value="P-loop_NTPase"/>
</dbReference>
<feature type="coiled-coil region" evidence="1">
    <location>
        <begin position="197"/>
        <end position="238"/>
    </location>
</feature>
<dbReference type="Pfam" id="PF13558">
    <property type="entry name" value="SbcC_Walker_B"/>
    <property type="match status" value="1"/>
</dbReference>
<organism evidence="2 3">
    <name type="scientific">Meiothermus luteus</name>
    <dbReference type="NCBI Taxonomy" id="2026184"/>
    <lineage>
        <taxon>Bacteria</taxon>
        <taxon>Thermotogati</taxon>
        <taxon>Deinococcota</taxon>
        <taxon>Deinococci</taxon>
        <taxon>Thermales</taxon>
        <taxon>Thermaceae</taxon>
        <taxon>Meiothermus</taxon>
    </lineage>
</organism>
<feature type="coiled-coil region" evidence="1">
    <location>
        <begin position="605"/>
        <end position="657"/>
    </location>
</feature>
<dbReference type="AlphaFoldDB" id="A0A399EC64"/>
<evidence type="ECO:0000256" key="1">
    <source>
        <dbReference type="SAM" id="Coils"/>
    </source>
</evidence>
<gene>
    <name evidence="2" type="ORF">Mlute_02556</name>
</gene>
<dbReference type="PANTHER" id="PTHR32114">
    <property type="entry name" value="ABC TRANSPORTER ABCH.3"/>
    <property type="match status" value="1"/>
</dbReference>
<evidence type="ECO:0000313" key="2">
    <source>
        <dbReference type="EMBL" id="RIH82257.1"/>
    </source>
</evidence>
<feature type="coiled-coil region" evidence="1">
    <location>
        <begin position="77"/>
        <end position="170"/>
    </location>
</feature>
<keyword evidence="1" id="KW-0175">Coiled coil</keyword>
<feature type="coiled-coil region" evidence="1">
    <location>
        <begin position="389"/>
        <end position="579"/>
    </location>
</feature>
<protein>
    <submittedName>
        <fullName evidence="2">Putative DNA double-strand break repair Rad50 ATPase</fullName>
    </submittedName>
</protein>
<feature type="coiled-coil region" evidence="1">
    <location>
        <begin position="285"/>
        <end position="340"/>
    </location>
</feature>
<proteinExistence type="predicted"/>
<sequence>MVGRENQHRLERLENGQWKTDPASERVRELDEKLVRILGMDYEAFTRAILLPQGQFDLFLRGSDKERRATLVALYGLESLGEMAKRVAERLKALVEKKAALEGELKALGEVCEEELERLEEVLAQLRKDEVRLQEEIQRAKKDLEALRGLEKKFEELGRLRRRKESWERAQPEMETLSRQLEQAKKARALRPYVEGLQALESDFSEAQAQLQQTQNRLGSLERRLAELRREYQPERLEALKGQLAGIEALRLKEDALKRYGGRLDLRHPAPLPFDEDRMQFLREAEGLFKQKEQAQDRLAQAERRLEQARRELEEAQKKREALQKEIETLKQQGQEKREAHQKAEAWLEAERVRQGLAQYHPHLRPGEPCPLCGQTVDRLPPRPEGGELERLEREVKSLKDELDRLRERYATQRGHLKGLEEALPNLQKQLEEAQGSRASAEDELRSLEARLWGLASLEAVQEEQQQRLASLAEELHRATQGKKAEDLERRLKDELKHLSTLEKQVMQAEEELRHLQNEERGASARVETQAKQLEQQRAVVQALLEAAGFESPAALEQAWMEEEELVAQERRLEAHRQEGLEVSTRLRPLEEELAGQSPVTLEQVRAQEQKLQGLEMALREAQRTLGAKEAQLEDLRERLKRRQEALKEKAELDQKTDLWEKLAKDLRADRFPDYLLERYQRGLVRRASELIQALSQNRYTLELARGEYQVLDRWTEAQRPVRTLSGGESFMASLSLALSLSEHLSQGRIGALFLDEGFGTLDAESLEQVAGILETLPTQGRLVGIVTHVETLAERLPARLRVEKSPKGSRAYWD</sequence>
<evidence type="ECO:0000313" key="3">
    <source>
        <dbReference type="Proteomes" id="UP000265800"/>
    </source>
</evidence>
<dbReference type="Gene3D" id="1.20.5.1160">
    <property type="entry name" value="Vasodilator-stimulated phosphoprotein"/>
    <property type="match status" value="1"/>
</dbReference>
<keyword evidence="3" id="KW-1185">Reference proteome</keyword>
<name>A0A399EC64_9DEIN</name>
<dbReference type="Proteomes" id="UP000265800">
    <property type="component" value="Unassembled WGS sequence"/>
</dbReference>
<dbReference type="Gene3D" id="3.40.50.300">
    <property type="entry name" value="P-loop containing nucleotide triphosphate hydrolases"/>
    <property type="match status" value="2"/>
</dbReference>
<reference evidence="2 3" key="1">
    <citation type="submission" date="2018-08" db="EMBL/GenBank/DDBJ databases">
        <title>Meiothermus luteus KCTC 52599 genome sequencing project.</title>
        <authorList>
            <person name="Da Costa M.S."/>
            <person name="Albuquerque L."/>
            <person name="Raposo P."/>
            <person name="Froufe H.J.C."/>
            <person name="Barroso C.S."/>
            <person name="Egas C."/>
        </authorList>
    </citation>
    <scope>NUCLEOTIDE SEQUENCE [LARGE SCALE GENOMIC DNA]</scope>
    <source>
        <strain evidence="2 3">KCTC 52599</strain>
    </source>
</reference>
<dbReference type="EMBL" id="QWKZ01000117">
    <property type="protein sequence ID" value="RIH82257.1"/>
    <property type="molecule type" value="Genomic_DNA"/>
</dbReference>
<accession>A0A399EC64</accession>
<dbReference type="PANTHER" id="PTHR32114:SF2">
    <property type="entry name" value="ABC TRANSPORTER ABCH.3"/>
    <property type="match status" value="1"/>
</dbReference>